<proteinExistence type="predicted"/>
<sequence length="114" mass="12610">MCDVHIPSKKKKQPGIVFEPGKLTAGFIEAISRIILHIPPPPSPTVLYRTRICHLSSLGPRDVAPEVFHIAKFISYFGTPGANKSPDHVTQNSSSESKLHGKENLLPQRIFLCQ</sequence>
<feature type="region of interest" description="Disordered" evidence="1">
    <location>
        <begin position="81"/>
        <end position="101"/>
    </location>
</feature>
<name>D2Y5T3_9ALPH</name>
<organism evidence="2">
    <name type="scientific">Gallid alphaherpesvirus 2</name>
    <dbReference type="NCBI Taxonomy" id="10390"/>
    <lineage>
        <taxon>Viruses</taxon>
        <taxon>Duplodnaviria</taxon>
        <taxon>Heunggongvirae</taxon>
        <taxon>Peploviricota</taxon>
        <taxon>Herviviricetes</taxon>
        <taxon>Herpesvirales</taxon>
        <taxon>Orthoherpesviridae</taxon>
        <taxon>Alphaherpesvirinae</taxon>
        <taxon>Mardivirus</taxon>
        <taxon>Mardivirus gallidalpha2</taxon>
    </lineage>
</organism>
<evidence type="ECO:0000256" key="1">
    <source>
        <dbReference type="SAM" id="MobiDB-lite"/>
    </source>
</evidence>
<evidence type="ECO:0000313" key="2">
    <source>
        <dbReference type="EMBL" id="ADA83427.1"/>
    </source>
</evidence>
<protein>
    <submittedName>
        <fullName evidence="2">Uncharacterized protein</fullName>
    </submittedName>
</protein>
<dbReference type="EMBL" id="GU354326">
    <property type="protein sequence ID" value="ADA83427.1"/>
    <property type="molecule type" value="Genomic_DNA"/>
</dbReference>
<reference evidence="2" key="1">
    <citation type="submission" date="2009-12" db="EMBL/GenBank/DDBJ databases">
        <title>MDV China vaccine strain 814.</title>
        <authorList>
            <person name="Zhang F."/>
            <person name="Liu C."/>
            <person name="Zhang Y."/>
            <person name="Liu A."/>
            <person name="Yan F."/>
        </authorList>
    </citation>
    <scope>NUCLEOTIDE SEQUENCE</scope>
    <source>
        <strain evidence="2">814</strain>
    </source>
</reference>
<accession>D2Y5T3</accession>